<organism evidence="2 3">
    <name type="scientific">Pyrocoelia pectoralis</name>
    <dbReference type="NCBI Taxonomy" id="417401"/>
    <lineage>
        <taxon>Eukaryota</taxon>
        <taxon>Metazoa</taxon>
        <taxon>Ecdysozoa</taxon>
        <taxon>Arthropoda</taxon>
        <taxon>Hexapoda</taxon>
        <taxon>Insecta</taxon>
        <taxon>Pterygota</taxon>
        <taxon>Neoptera</taxon>
        <taxon>Endopterygota</taxon>
        <taxon>Coleoptera</taxon>
        <taxon>Polyphaga</taxon>
        <taxon>Elateriformia</taxon>
        <taxon>Elateroidea</taxon>
        <taxon>Lampyridae</taxon>
        <taxon>Lampyrinae</taxon>
        <taxon>Pyrocoelia</taxon>
    </lineage>
</organism>
<sequence length="388" mass="43126">MTEQHARSCTCGHLTIEAEKRSGLHSTIMLSCWCGTSYSCSTIDCETENINKNAIWGTISSGSTFTHTKELLCVMDIPPLSGTLFCELQDQLSKVWMHASIKDMEAAGAEERKIALQNHNVDADGVPWICVYLDGGWSKRSYGSNFDAASGGVIIGRATKKVLYLGKTTKKIKQLEKIAQKAIFDNAHGDISSLIEDLGNGPNHVFSDHSKCKNYHCGEMMGETVTEFNQIRASGLFRLVQVSLVVRKADSLIDNETNNRAELFMSVLTRFNAGKRLNLIQKNSFQTRSLEFVVFKFRRLYTIDHNSGYRFLIDSGADVSVTPPSSDKTHPSSDKTLFAANGTPIVTFGEKLLQLDIGLRRNFSWVFIVAQVQQPILGADFCHILTCY</sequence>
<dbReference type="GO" id="GO:0006508">
    <property type="term" value="P:proteolysis"/>
    <property type="evidence" value="ECO:0007669"/>
    <property type="project" value="InterPro"/>
</dbReference>
<feature type="domain" description="Mutator-like transposase" evidence="1">
    <location>
        <begin position="2"/>
        <end position="170"/>
    </location>
</feature>
<dbReference type="PROSITE" id="PS51257">
    <property type="entry name" value="PROKAR_LIPOPROTEIN"/>
    <property type="match status" value="1"/>
</dbReference>
<dbReference type="GO" id="GO:0004190">
    <property type="term" value="F:aspartic-type endopeptidase activity"/>
    <property type="evidence" value="ECO:0007669"/>
    <property type="project" value="InterPro"/>
</dbReference>
<dbReference type="SUPFAM" id="SSF50630">
    <property type="entry name" value="Acid proteases"/>
    <property type="match status" value="1"/>
</dbReference>
<proteinExistence type="predicted"/>
<dbReference type="InterPro" id="IPR049012">
    <property type="entry name" value="Mutator_transp_dom"/>
</dbReference>
<dbReference type="Pfam" id="PF20700">
    <property type="entry name" value="Mutator"/>
    <property type="match status" value="1"/>
</dbReference>
<evidence type="ECO:0000259" key="1">
    <source>
        <dbReference type="Pfam" id="PF20700"/>
    </source>
</evidence>
<dbReference type="PROSITE" id="PS00141">
    <property type="entry name" value="ASP_PROTEASE"/>
    <property type="match status" value="1"/>
</dbReference>
<dbReference type="InterPro" id="IPR021109">
    <property type="entry name" value="Peptidase_aspartic_dom_sf"/>
</dbReference>
<accession>A0AAN7VR30</accession>
<dbReference type="AlphaFoldDB" id="A0AAN7VR30"/>
<name>A0AAN7VR30_9COLE</name>
<keyword evidence="3" id="KW-1185">Reference proteome</keyword>
<gene>
    <name evidence="2" type="ORF">RI129_003295</name>
</gene>
<evidence type="ECO:0000313" key="3">
    <source>
        <dbReference type="Proteomes" id="UP001329430"/>
    </source>
</evidence>
<dbReference type="Gene3D" id="2.40.70.10">
    <property type="entry name" value="Acid Proteases"/>
    <property type="match status" value="1"/>
</dbReference>
<dbReference type="EMBL" id="JAVRBK010000002">
    <property type="protein sequence ID" value="KAK5648403.1"/>
    <property type="molecule type" value="Genomic_DNA"/>
</dbReference>
<dbReference type="InterPro" id="IPR001969">
    <property type="entry name" value="Aspartic_peptidase_AS"/>
</dbReference>
<comment type="caution">
    <text evidence="2">The sequence shown here is derived from an EMBL/GenBank/DDBJ whole genome shotgun (WGS) entry which is preliminary data.</text>
</comment>
<reference evidence="2 3" key="1">
    <citation type="journal article" date="2024" name="Insects">
        <title>An Improved Chromosome-Level Genome Assembly of the Firefly Pyrocoelia pectoralis.</title>
        <authorList>
            <person name="Fu X."/>
            <person name="Meyer-Rochow V.B."/>
            <person name="Ballantyne L."/>
            <person name="Zhu X."/>
        </authorList>
    </citation>
    <scope>NUCLEOTIDE SEQUENCE [LARGE SCALE GENOMIC DNA]</scope>
    <source>
        <strain evidence="2">XCY_ONT2</strain>
    </source>
</reference>
<evidence type="ECO:0000313" key="2">
    <source>
        <dbReference type="EMBL" id="KAK5648403.1"/>
    </source>
</evidence>
<dbReference type="Proteomes" id="UP001329430">
    <property type="component" value="Chromosome 2"/>
</dbReference>
<protein>
    <recommendedName>
        <fullName evidence="1">Mutator-like transposase domain-containing protein</fullName>
    </recommendedName>
</protein>